<dbReference type="EMBL" id="CAADJD010000038">
    <property type="protein sequence ID" value="VFS92062.1"/>
    <property type="molecule type" value="Genomic_DNA"/>
</dbReference>
<dbReference type="AlphaFoldDB" id="A0A485D4Y2"/>
<dbReference type="Proteomes" id="UP000401081">
    <property type="component" value="Unassembled WGS sequence"/>
</dbReference>
<proteinExistence type="predicted"/>
<evidence type="ECO:0000313" key="1">
    <source>
        <dbReference type="EMBL" id="VFS92062.1"/>
    </source>
</evidence>
<reference evidence="1 2" key="1">
    <citation type="submission" date="2019-03" db="EMBL/GenBank/DDBJ databases">
        <authorList>
            <consortium name="Pathogen Informatics"/>
        </authorList>
    </citation>
    <scope>NUCLEOTIDE SEQUENCE [LARGE SCALE GENOMIC DNA]</scope>
    <source>
        <strain evidence="1 2">NCTC12993</strain>
    </source>
</reference>
<sequence length="71" mass="8239">MTVDKDVVHRNIDQQADKAHHHARLGFSQPFALVTRDLETEIAGRAPQQRAQVAYGFVRQRWVILCIERIM</sequence>
<keyword evidence="2" id="KW-1185">Reference proteome</keyword>
<gene>
    <name evidence="1" type="ORF">NCTC12993_07747</name>
</gene>
<name>A0A485D4Y2_KLUCR</name>
<organism evidence="1 2">
    <name type="scientific">Kluyvera cryocrescens</name>
    <name type="common">Kluyvera citrophila</name>
    <dbReference type="NCBI Taxonomy" id="580"/>
    <lineage>
        <taxon>Bacteria</taxon>
        <taxon>Pseudomonadati</taxon>
        <taxon>Pseudomonadota</taxon>
        <taxon>Gammaproteobacteria</taxon>
        <taxon>Enterobacterales</taxon>
        <taxon>Enterobacteriaceae</taxon>
        <taxon>Kluyvera</taxon>
    </lineage>
</organism>
<evidence type="ECO:0000313" key="2">
    <source>
        <dbReference type="Proteomes" id="UP000401081"/>
    </source>
</evidence>
<protein>
    <submittedName>
        <fullName evidence="1">Uncharacterized protein</fullName>
    </submittedName>
</protein>
<accession>A0A485D4Y2</accession>